<accession>A0A0R0DGB9</accession>
<protein>
    <submittedName>
        <fullName evidence="1">Uncharacterized protein</fullName>
    </submittedName>
</protein>
<evidence type="ECO:0000313" key="1">
    <source>
        <dbReference type="EMBL" id="KRG76451.1"/>
    </source>
</evidence>
<comment type="caution">
    <text evidence="1">The sequence shown here is derived from an EMBL/GenBank/DDBJ whole genome shotgun (WGS) entry which is preliminary data.</text>
</comment>
<name>A0A0R0DGB9_9GAMM</name>
<organism evidence="1 2">
    <name type="scientific">Stenotrophomonas chelatiphaga</name>
    <dbReference type="NCBI Taxonomy" id="517011"/>
    <lineage>
        <taxon>Bacteria</taxon>
        <taxon>Pseudomonadati</taxon>
        <taxon>Pseudomonadota</taxon>
        <taxon>Gammaproteobacteria</taxon>
        <taxon>Lysobacterales</taxon>
        <taxon>Lysobacteraceae</taxon>
        <taxon>Stenotrophomonas</taxon>
    </lineage>
</organism>
<sequence length="93" mass="10743">MDTDYDSGSIVSLPGLEPSGYRKLILKRPTEWSQDDWYRAVFYADDSVACRHELITVLTQSYPQAPYHVSSVLEYFAWVVSRYHVIQDPPTLT</sequence>
<dbReference type="EMBL" id="LDJK01000008">
    <property type="protein sequence ID" value="KRG76451.1"/>
    <property type="molecule type" value="Genomic_DNA"/>
</dbReference>
<proteinExistence type="predicted"/>
<evidence type="ECO:0000313" key="2">
    <source>
        <dbReference type="Proteomes" id="UP000051386"/>
    </source>
</evidence>
<dbReference type="Proteomes" id="UP000051386">
    <property type="component" value="Unassembled WGS sequence"/>
</dbReference>
<gene>
    <name evidence="1" type="ORF">ABB28_03150</name>
</gene>
<keyword evidence="2" id="KW-1185">Reference proteome</keyword>
<dbReference type="PATRIC" id="fig|517011.3.peg.3153"/>
<dbReference type="AlphaFoldDB" id="A0A0R0DGB9"/>
<reference evidence="1 2" key="1">
    <citation type="submission" date="2015-05" db="EMBL/GenBank/DDBJ databases">
        <title>Genome sequencing and analysis of members of genus Stenotrophomonas.</title>
        <authorList>
            <person name="Patil P.P."/>
            <person name="Midha S."/>
            <person name="Patil P.B."/>
        </authorList>
    </citation>
    <scope>NUCLEOTIDE SEQUENCE [LARGE SCALE GENOMIC DNA]</scope>
    <source>
        <strain evidence="1 2">DSM 21508</strain>
    </source>
</reference>